<comment type="subcellular location">
    <subcellularLocation>
        <location evidence="1 8">Membrane</location>
        <topology evidence="1 8">Multi-pass membrane protein</topology>
    </subcellularLocation>
</comment>
<feature type="transmembrane region" description="Helical" evidence="10">
    <location>
        <begin position="125"/>
        <end position="146"/>
    </location>
</feature>
<dbReference type="GO" id="GO:0006952">
    <property type="term" value="P:defense response"/>
    <property type="evidence" value="ECO:0007669"/>
    <property type="project" value="UniProtKB-KW"/>
</dbReference>
<evidence type="ECO:0000256" key="3">
    <source>
        <dbReference type="ARBA" id="ARBA00022692"/>
    </source>
</evidence>
<keyword evidence="8" id="KW-0112">Calmodulin-binding</keyword>
<evidence type="ECO:0000256" key="5">
    <source>
        <dbReference type="ARBA" id="ARBA00022989"/>
    </source>
</evidence>
<evidence type="ECO:0000256" key="6">
    <source>
        <dbReference type="ARBA" id="ARBA00023136"/>
    </source>
</evidence>
<dbReference type="GO" id="GO:0005516">
    <property type="term" value="F:calmodulin binding"/>
    <property type="evidence" value="ECO:0007669"/>
    <property type="project" value="UniProtKB-KW"/>
</dbReference>
<name>A0AAV8P9Q3_ENSVE</name>
<evidence type="ECO:0000256" key="1">
    <source>
        <dbReference type="ARBA" id="ARBA00004141"/>
    </source>
</evidence>
<dbReference type="PANTHER" id="PTHR31942">
    <property type="entry name" value="MLO-LIKE PROTEIN 1"/>
    <property type="match status" value="1"/>
</dbReference>
<evidence type="ECO:0000256" key="9">
    <source>
        <dbReference type="SAM" id="MobiDB-lite"/>
    </source>
</evidence>
<sequence>MSNSVASLESTPTWAVAGVSAVLICVALLIEHALHRLTLLLERRKRKTLNRALDHVKAELRNLGFMSLLLTVAKQPISKICIPAGLGDSFLPCKDAAPPGRFTEEQSCQKKGKISLLSSQGTQQLQILIIVLAMFHILSSLVTLVLGEAKMKRWKTWEEETTTLEHQLSNDPRRLKLARQTSFGERHLKSWSNHHLFLWMVCFLRQFTDSVSKADYFSLRRGFIAVHFSRDCKFEFRKFLRRSVDRDFAVVVGISFWIWMFAVFFIFFNAYGFYSHYWLPFIPLVILLVIGTKLEVIITTMCLKSSNQAIVVAGTICVEPDNNFFWFGRPRLLLHLVQFILVQNSFQLAFFAWTWYNFGLRSCFHREVADVVLSFGVGILVQLLCAYVTLPLYALVTQMGSSMKETIFTDEVIESLRDWKRRARKNVAERRSLASDKDEASSSSCSHTPRKPEFKYPSGRLELLEVQRVVEEIIQHGANNTMPNDGELSFGLWRRPIN</sequence>
<evidence type="ECO:0000313" key="12">
    <source>
        <dbReference type="Proteomes" id="UP001222027"/>
    </source>
</evidence>
<evidence type="ECO:0000256" key="8">
    <source>
        <dbReference type="RuleBase" id="RU280816"/>
    </source>
</evidence>
<evidence type="ECO:0000256" key="10">
    <source>
        <dbReference type="SAM" id="Phobius"/>
    </source>
</evidence>
<dbReference type="InterPro" id="IPR004326">
    <property type="entry name" value="Mlo"/>
</dbReference>
<feature type="transmembrane region" description="Helical" evidence="10">
    <location>
        <begin position="277"/>
        <end position="298"/>
    </location>
</feature>
<evidence type="ECO:0000256" key="2">
    <source>
        <dbReference type="ARBA" id="ARBA00006574"/>
    </source>
</evidence>
<evidence type="ECO:0000256" key="4">
    <source>
        <dbReference type="ARBA" id="ARBA00022821"/>
    </source>
</evidence>
<evidence type="ECO:0000313" key="11">
    <source>
        <dbReference type="EMBL" id="KAJ8476556.1"/>
    </source>
</evidence>
<dbReference type="GO" id="GO:0016020">
    <property type="term" value="C:membrane"/>
    <property type="evidence" value="ECO:0007669"/>
    <property type="project" value="UniProtKB-SubCell"/>
</dbReference>
<comment type="domain">
    <text evidence="8">The C-terminus contains a calmodulin-binding domain, which binds calmodulin in a calcium-dependent fashion.</text>
</comment>
<dbReference type="EMBL" id="JAQQAF010000006">
    <property type="protein sequence ID" value="KAJ8476556.1"/>
    <property type="molecule type" value="Genomic_DNA"/>
</dbReference>
<keyword evidence="3 8" id="KW-0812">Transmembrane</keyword>
<keyword evidence="7 8" id="KW-0568">Pathogenesis-related protein</keyword>
<keyword evidence="12" id="KW-1185">Reference proteome</keyword>
<comment type="similarity">
    <text evidence="2 8">Belongs to the MLO family.</text>
</comment>
<feature type="transmembrane region" description="Helical" evidence="10">
    <location>
        <begin position="248"/>
        <end position="271"/>
    </location>
</feature>
<protein>
    <recommendedName>
        <fullName evidence="8">MLO-like protein</fullName>
    </recommendedName>
</protein>
<dbReference type="AlphaFoldDB" id="A0AAV8P9Q3"/>
<comment type="caution">
    <text evidence="11">The sequence shown here is derived from an EMBL/GenBank/DDBJ whole genome shotgun (WGS) entry which is preliminary data.</text>
</comment>
<feature type="transmembrane region" description="Helical" evidence="10">
    <location>
        <begin position="332"/>
        <end position="353"/>
    </location>
</feature>
<feature type="transmembrane region" description="Helical" evidence="10">
    <location>
        <begin position="373"/>
        <end position="396"/>
    </location>
</feature>
<evidence type="ECO:0000256" key="7">
    <source>
        <dbReference type="ARBA" id="ARBA00023265"/>
    </source>
</evidence>
<keyword evidence="4 8" id="KW-0611">Plant defense</keyword>
<reference evidence="11 12" key="1">
    <citation type="submission" date="2022-12" db="EMBL/GenBank/DDBJ databases">
        <title>Chromosome-scale assembly of the Ensete ventricosum genome.</title>
        <authorList>
            <person name="Dussert Y."/>
            <person name="Stocks J."/>
            <person name="Wendawek A."/>
            <person name="Woldeyes F."/>
            <person name="Nichols R.A."/>
            <person name="Borrell J.S."/>
        </authorList>
    </citation>
    <scope>NUCLEOTIDE SEQUENCE [LARGE SCALE GENOMIC DNA]</scope>
    <source>
        <strain evidence="12">cv. Maze</strain>
        <tissue evidence="11">Seeds</tissue>
    </source>
</reference>
<comment type="function">
    <text evidence="8">May be involved in modulation of pathogen defense and leaf cell death.</text>
</comment>
<keyword evidence="6 8" id="KW-0472">Membrane</keyword>
<gene>
    <name evidence="8" type="primary">MLO</name>
    <name evidence="11" type="ORF">OPV22_020283</name>
</gene>
<accession>A0AAV8P9Q3</accession>
<dbReference type="Pfam" id="PF03094">
    <property type="entry name" value="Mlo"/>
    <property type="match status" value="2"/>
</dbReference>
<proteinExistence type="inferred from homology"/>
<feature type="region of interest" description="Disordered" evidence="9">
    <location>
        <begin position="430"/>
        <end position="454"/>
    </location>
</feature>
<organism evidence="11 12">
    <name type="scientific">Ensete ventricosum</name>
    <name type="common">Abyssinian banana</name>
    <name type="synonym">Musa ensete</name>
    <dbReference type="NCBI Taxonomy" id="4639"/>
    <lineage>
        <taxon>Eukaryota</taxon>
        <taxon>Viridiplantae</taxon>
        <taxon>Streptophyta</taxon>
        <taxon>Embryophyta</taxon>
        <taxon>Tracheophyta</taxon>
        <taxon>Spermatophyta</taxon>
        <taxon>Magnoliopsida</taxon>
        <taxon>Liliopsida</taxon>
        <taxon>Zingiberales</taxon>
        <taxon>Musaceae</taxon>
        <taxon>Ensete</taxon>
    </lineage>
</organism>
<feature type="compositionally biased region" description="Basic and acidic residues" evidence="9">
    <location>
        <begin position="430"/>
        <end position="440"/>
    </location>
</feature>
<feature type="transmembrane region" description="Helical" evidence="10">
    <location>
        <begin position="12"/>
        <end position="30"/>
    </location>
</feature>
<keyword evidence="5 8" id="KW-1133">Transmembrane helix</keyword>
<dbReference type="PANTHER" id="PTHR31942:SF72">
    <property type="entry name" value="MLO-LIKE PROTEIN"/>
    <property type="match status" value="1"/>
</dbReference>
<dbReference type="Proteomes" id="UP001222027">
    <property type="component" value="Unassembled WGS sequence"/>
</dbReference>